<dbReference type="PANTHER" id="PTHR43327:SF10">
    <property type="entry name" value="STOMATIN-LIKE PROTEIN 2, MITOCHONDRIAL"/>
    <property type="match status" value="1"/>
</dbReference>
<dbReference type="GO" id="GO:0098552">
    <property type="term" value="C:side of membrane"/>
    <property type="evidence" value="ECO:0007669"/>
    <property type="project" value="UniProtKB-ARBA"/>
</dbReference>
<dbReference type="GO" id="GO:0005886">
    <property type="term" value="C:plasma membrane"/>
    <property type="evidence" value="ECO:0007669"/>
    <property type="project" value="UniProtKB-ARBA"/>
</dbReference>
<dbReference type="RefSeq" id="WP_072283711.1">
    <property type="nucleotide sequence ID" value="NZ_CP015519.1"/>
</dbReference>
<dbReference type="PANTHER" id="PTHR43327">
    <property type="entry name" value="STOMATIN-LIKE PROTEIN 2, MITOCHONDRIAL"/>
    <property type="match status" value="1"/>
</dbReference>
<reference evidence="4 5" key="1">
    <citation type="journal article" date="2017" name="Genome Announc.">
        <title>Complete Genome Sequences of Two Acetylene-Fermenting Pelobacter acetylenicus Strains.</title>
        <authorList>
            <person name="Sutton J.M."/>
            <person name="Baesman S.M."/>
            <person name="Fierst J.L."/>
            <person name="Poret-Peterson A.T."/>
            <person name="Oremland R.S."/>
            <person name="Dunlap D.S."/>
            <person name="Akob D.M."/>
        </authorList>
    </citation>
    <scope>NUCLEOTIDE SEQUENCE [LARGE SCALE GENOMIC DNA]</scope>
    <source>
        <strain evidence="4 5">SFB93</strain>
    </source>
</reference>
<evidence type="ECO:0000256" key="2">
    <source>
        <dbReference type="ARBA" id="ARBA00008164"/>
    </source>
</evidence>
<organism evidence="4 5">
    <name type="scientific">Syntrophotalea acetylenivorans</name>
    <dbReference type="NCBI Taxonomy" id="1842532"/>
    <lineage>
        <taxon>Bacteria</taxon>
        <taxon>Pseudomonadati</taxon>
        <taxon>Thermodesulfobacteriota</taxon>
        <taxon>Desulfuromonadia</taxon>
        <taxon>Desulfuromonadales</taxon>
        <taxon>Syntrophotaleaceae</taxon>
        <taxon>Syntrophotalea</taxon>
    </lineage>
</organism>
<name>A0A1L3GPA1_9BACT</name>
<accession>A0A1L3GPA1</accession>
<dbReference type="Pfam" id="PF01145">
    <property type="entry name" value="Band_7"/>
    <property type="match status" value="1"/>
</dbReference>
<comment type="similarity">
    <text evidence="2">Belongs to the band 7/mec-2 family.</text>
</comment>
<evidence type="ECO:0000313" key="5">
    <source>
        <dbReference type="Proteomes" id="UP000182517"/>
    </source>
</evidence>
<dbReference type="KEGG" id="pef:A7E78_07780"/>
<evidence type="ECO:0000259" key="3">
    <source>
        <dbReference type="SMART" id="SM00244"/>
    </source>
</evidence>
<dbReference type="Proteomes" id="UP000182517">
    <property type="component" value="Chromosome"/>
</dbReference>
<evidence type="ECO:0000256" key="1">
    <source>
        <dbReference type="ARBA" id="ARBA00004167"/>
    </source>
</evidence>
<sequence length="292" mass="31610">MPGLILIVILLALVLVTIFLGVRIVPQGYKHVVQRLGKYHKTLNPGLNFVIPYLDTIAYKVLTKDISLDIPSQEVITKDNAVITANAIAFINIIDPPKAVFGIDNYLVAIRNLVQTSLRSIIGEMNLDDALTSRELIKTRLKESISDDVAAWGIVVKTVEIQDIKPSATMQMAMEQQAAAERTRRAAITEAEGKKSAAILNAEGAKEAAIREAEGNLEASKRDAEAKKILADATREAISRVTEAIGENQLPATYLLGEQYVEAVKEMSGSSNSKLVLLPADVIGAVRGLLGK</sequence>
<dbReference type="FunFam" id="3.30.479.30:FF:000004">
    <property type="entry name" value="Putative membrane protease family, stomatin"/>
    <property type="match status" value="1"/>
</dbReference>
<dbReference type="CDD" id="cd08829">
    <property type="entry name" value="SPFH_paraslipin"/>
    <property type="match status" value="1"/>
</dbReference>
<dbReference type="SUPFAM" id="SSF117892">
    <property type="entry name" value="Band 7/SPFH domain"/>
    <property type="match status" value="1"/>
</dbReference>
<dbReference type="InterPro" id="IPR050710">
    <property type="entry name" value="Band7/mec-2_domain"/>
</dbReference>
<dbReference type="OrthoDB" id="9809197at2"/>
<comment type="subcellular location">
    <subcellularLocation>
        <location evidence="1">Membrane</location>
        <topology evidence="1">Single-pass membrane protein</topology>
    </subcellularLocation>
</comment>
<dbReference type="SMART" id="SM00244">
    <property type="entry name" value="PHB"/>
    <property type="match status" value="1"/>
</dbReference>
<dbReference type="PRINTS" id="PR00721">
    <property type="entry name" value="STOMATIN"/>
</dbReference>
<keyword evidence="5" id="KW-1185">Reference proteome</keyword>
<dbReference type="InterPro" id="IPR001972">
    <property type="entry name" value="Stomatin_HflK_fam"/>
</dbReference>
<dbReference type="Gene3D" id="3.30.479.30">
    <property type="entry name" value="Band 7 domain"/>
    <property type="match status" value="1"/>
</dbReference>
<feature type="domain" description="Band 7" evidence="3">
    <location>
        <begin position="20"/>
        <end position="178"/>
    </location>
</feature>
<dbReference type="AlphaFoldDB" id="A0A1L3GPA1"/>
<protein>
    <recommendedName>
        <fullName evidence="3">Band 7 domain-containing protein</fullName>
    </recommendedName>
</protein>
<dbReference type="InterPro" id="IPR001107">
    <property type="entry name" value="Band_7"/>
</dbReference>
<dbReference type="InterPro" id="IPR036013">
    <property type="entry name" value="Band_7/SPFH_dom_sf"/>
</dbReference>
<dbReference type="STRING" id="1842532.A7E78_07780"/>
<evidence type="ECO:0000313" key="4">
    <source>
        <dbReference type="EMBL" id="APG27744.1"/>
    </source>
</evidence>
<dbReference type="EMBL" id="CP015519">
    <property type="protein sequence ID" value="APG27744.1"/>
    <property type="molecule type" value="Genomic_DNA"/>
</dbReference>
<proteinExistence type="inferred from homology"/>
<gene>
    <name evidence="4" type="ORF">A7E78_07780</name>
</gene>